<evidence type="ECO:0000313" key="1">
    <source>
        <dbReference type="EMBL" id="KAG7338647.1"/>
    </source>
</evidence>
<gene>
    <name evidence="2" type="ORF">IV203_020731</name>
    <name evidence="1" type="ORF">IV203_021579</name>
</gene>
<name>A0A9K3K832_9STRA</name>
<organism evidence="1 3">
    <name type="scientific">Nitzschia inconspicua</name>
    <dbReference type="NCBI Taxonomy" id="303405"/>
    <lineage>
        <taxon>Eukaryota</taxon>
        <taxon>Sar</taxon>
        <taxon>Stramenopiles</taxon>
        <taxon>Ochrophyta</taxon>
        <taxon>Bacillariophyta</taxon>
        <taxon>Bacillariophyceae</taxon>
        <taxon>Bacillariophycidae</taxon>
        <taxon>Bacillariales</taxon>
        <taxon>Bacillariaceae</taxon>
        <taxon>Nitzschia</taxon>
    </lineage>
</organism>
<reference evidence="1" key="1">
    <citation type="journal article" date="2021" name="Sci. Rep.">
        <title>Diploid genomic architecture of Nitzschia inconspicua, an elite biomass production diatom.</title>
        <authorList>
            <person name="Oliver A."/>
            <person name="Podell S."/>
            <person name="Pinowska A."/>
            <person name="Traller J.C."/>
            <person name="Smith S.R."/>
            <person name="McClure R."/>
            <person name="Beliaev A."/>
            <person name="Bohutskyi P."/>
            <person name="Hill E.A."/>
            <person name="Rabines A."/>
            <person name="Zheng H."/>
            <person name="Allen L.Z."/>
            <person name="Kuo A."/>
            <person name="Grigoriev I.V."/>
            <person name="Allen A.E."/>
            <person name="Hazlebeck D."/>
            <person name="Allen E.E."/>
        </authorList>
    </citation>
    <scope>NUCLEOTIDE SEQUENCE</scope>
    <source>
        <strain evidence="1">Hildebrandi</strain>
    </source>
</reference>
<dbReference type="EMBL" id="JAGRRH010000024">
    <property type="protein sequence ID" value="KAG7342787.1"/>
    <property type="molecule type" value="Genomic_DNA"/>
</dbReference>
<proteinExistence type="predicted"/>
<accession>A0A9K3K832</accession>
<evidence type="ECO:0000313" key="3">
    <source>
        <dbReference type="Proteomes" id="UP000693970"/>
    </source>
</evidence>
<dbReference type="Proteomes" id="UP000693970">
    <property type="component" value="Unassembled WGS sequence"/>
</dbReference>
<dbReference type="AlphaFoldDB" id="A0A9K3K832"/>
<evidence type="ECO:0000313" key="2">
    <source>
        <dbReference type="EMBL" id="KAG7342787.1"/>
    </source>
</evidence>
<protein>
    <submittedName>
        <fullName evidence="1">Uncharacterized protein</fullName>
    </submittedName>
</protein>
<reference evidence="1" key="2">
    <citation type="submission" date="2021-04" db="EMBL/GenBank/DDBJ databases">
        <authorList>
            <person name="Podell S."/>
        </authorList>
    </citation>
    <scope>NUCLEOTIDE SEQUENCE</scope>
    <source>
        <strain evidence="1">Hildebrandi</strain>
    </source>
</reference>
<comment type="caution">
    <text evidence="1">The sequence shown here is derived from an EMBL/GenBank/DDBJ whole genome shotgun (WGS) entry which is preliminary data.</text>
</comment>
<keyword evidence="3" id="KW-1185">Reference proteome</keyword>
<sequence length="269" mass="30337">MSKATVAAILRPEIVNCPGLGTVTKLHGLEKSNRPANQQHRFRIRLTRKTNLPVSLISPNSKKTHSVASVINDAIHISSSQLSNKGCSLHDDVSSVVTTATTHVEKRVSFDLLQTEEFDTNLSYVLDDETIATLWYSEDERISMKFNRDNALDSGLEKKEWIDGIKNLLHYCNQAVPQSTYDPEDLRGKAKALLPKYRGLEAHALPQLTAMRRKHMHSILMHIGRIPKKMPEDLRDRMVSARSLQYSRPLTLFALVLAQADAQEAWDSE</sequence>
<dbReference type="EMBL" id="JAGRRH010000052">
    <property type="protein sequence ID" value="KAG7338647.1"/>
    <property type="molecule type" value="Genomic_DNA"/>
</dbReference>